<protein>
    <submittedName>
        <fullName evidence="11">Maltoporin LamB</fullName>
    </submittedName>
</protein>
<keyword evidence="9" id="KW-0998">Cell outer membrane</keyword>
<evidence type="ECO:0000313" key="12">
    <source>
        <dbReference type="Proteomes" id="UP001597380"/>
    </source>
</evidence>
<evidence type="ECO:0000256" key="4">
    <source>
        <dbReference type="ARBA" id="ARBA00022452"/>
    </source>
</evidence>
<name>A0ABW4XUQ4_9GAMM</name>
<dbReference type="PANTHER" id="PTHR38762">
    <property type="entry name" value="CRYPTIC OUTER MEMBRANE PORIN BGLH-RELATED"/>
    <property type="match status" value="1"/>
</dbReference>
<accession>A0ABW4XUQ4</accession>
<dbReference type="NCBIfam" id="NF006860">
    <property type="entry name" value="PRK09360.1"/>
    <property type="match status" value="1"/>
</dbReference>
<evidence type="ECO:0000256" key="7">
    <source>
        <dbReference type="ARBA" id="ARBA00023114"/>
    </source>
</evidence>
<comment type="caution">
    <text evidence="11">The sequence shown here is derived from an EMBL/GenBank/DDBJ whole genome shotgun (WGS) entry which is preliminary data.</text>
</comment>
<comment type="similarity">
    <text evidence="2">Belongs to the porin LamB (TC 1.B.3) family.</text>
</comment>
<keyword evidence="10" id="KW-0732">Signal</keyword>
<evidence type="ECO:0000256" key="6">
    <source>
        <dbReference type="ARBA" id="ARBA00023065"/>
    </source>
</evidence>
<reference evidence="12" key="1">
    <citation type="journal article" date="2019" name="Int. J. Syst. Evol. Microbiol.">
        <title>The Global Catalogue of Microorganisms (GCM) 10K type strain sequencing project: providing services to taxonomists for standard genome sequencing and annotation.</title>
        <authorList>
            <consortium name="The Broad Institute Genomics Platform"/>
            <consortium name="The Broad Institute Genome Sequencing Center for Infectious Disease"/>
            <person name="Wu L."/>
            <person name="Ma J."/>
        </authorList>
    </citation>
    <scope>NUCLEOTIDE SEQUENCE [LARGE SCALE GENOMIC DNA]</scope>
    <source>
        <strain evidence="12">CGMCC 1.10992</strain>
    </source>
</reference>
<evidence type="ECO:0000256" key="5">
    <source>
        <dbReference type="ARBA" id="ARBA00022692"/>
    </source>
</evidence>
<dbReference type="Gene3D" id="2.40.170.10">
    <property type="entry name" value="Porin, LamB type"/>
    <property type="match status" value="1"/>
</dbReference>
<dbReference type="Pfam" id="PF02264">
    <property type="entry name" value="LamB"/>
    <property type="match status" value="1"/>
</dbReference>
<keyword evidence="7" id="KW-0626">Porin</keyword>
<keyword evidence="3" id="KW-0813">Transport</keyword>
<evidence type="ECO:0000256" key="1">
    <source>
        <dbReference type="ARBA" id="ARBA00004571"/>
    </source>
</evidence>
<dbReference type="InterPro" id="IPR003192">
    <property type="entry name" value="Porin_LamB"/>
</dbReference>
<sequence length="437" mass="48099">MKKINSKLLPLASAVAMAVISSQAVAVEFHGYGRAGMSTTASGGEQLCYGSGAAGHFVGRLGDECDTYVELGLAQELYSRDGKSFKVEAMWATDIQDQGNDYQSLNPSEEGGEPWAEGDFALRQFNIQAKGVVGFAPEATLWGGKRYYQRKDVHWLDLYYVNNSGYGVGLEGIDMGPGKASIAWTNFDTPSRIEGDNKVDDETIQNNKLDVRYAGIPLWSGASLELIGIYGWTDLTENQDDAGYTDNDGYFFTAEISHGLLGGFNKIVAQYGKDSMGHAAWANHGGGESLNNYWWDGSYKDSYRIMDFGVIKLSKDIELGYSALYQAATASGDDVAETDATRMSFVARPMYKWNDIMKTTLEVGYDKVQEAWMDDKQDLYKVMVAQEWSAGRSFWARPTIRLYAGSFWGDQAENNTAGDSGGDDGNIRVGAQVEAWW</sequence>
<dbReference type="PANTHER" id="PTHR38762:SF1">
    <property type="entry name" value="CRYPTIC OUTER MEMBRANE PORIN BGLH-RELATED"/>
    <property type="match status" value="1"/>
</dbReference>
<dbReference type="InterPro" id="IPR050286">
    <property type="entry name" value="G_neg_Bact_CarbUptk_Porin"/>
</dbReference>
<dbReference type="SUPFAM" id="SSF56935">
    <property type="entry name" value="Porins"/>
    <property type="match status" value="1"/>
</dbReference>
<evidence type="ECO:0000256" key="3">
    <source>
        <dbReference type="ARBA" id="ARBA00022448"/>
    </source>
</evidence>
<keyword evidence="5" id="KW-0812">Transmembrane</keyword>
<dbReference type="RefSeq" id="WP_345342349.1">
    <property type="nucleotide sequence ID" value="NZ_BAABLI010000034.1"/>
</dbReference>
<gene>
    <name evidence="11" type="primary">lamB</name>
    <name evidence="11" type="ORF">ACFSJ3_18915</name>
</gene>
<keyword evidence="8" id="KW-0472">Membrane</keyword>
<keyword evidence="12" id="KW-1185">Reference proteome</keyword>
<dbReference type="Proteomes" id="UP001597380">
    <property type="component" value="Unassembled WGS sequence"/>
</dbReference>
<feature type="chain" id="PRO_5046754850" evidence="10">
    <location>
        <begin position="27"/>
        <end position="437"/>
    </location>
</feature>
<proteinExistence type="inferred from homology"/>
<evidence type="ECO:0000256" key="9">
    <source>
        <dbReference type="ARBA" id="ARBA00023237"/>
    </source>
</evidence>
<dbReference type="EMBL" id="JBHUHT010000031">
    <property type="protein sequence ID" value="MFD2098053.1"/>
    <property type="molecule type" value="Genomic_DNA"/>
</dbReference>
<evidence type="ECO:0000313" key="11">
    <source>
        <dbReference type="EMBL" id="MFD2098053.1"/>
    </source>
</evidence>
<feature type="signal peptide" evidence="10">
    <location>
        <begin position="1"/>
        <end position="26"/>
    </location>
</feature>
<evidence type="ECO:0000256" key="8">
    <source>
        <dbReference type="ARBA" id="ARBA00023136"/>
    </source>
</evidence>
<organism evidence="11 12">
    <name type="scientific">Corallincola platygyrae</name>
    <dbReference type="NCBI Taxonomy" id="1193278"/>
    <lineage>
        <taxon>Bacteria</taxon>
        <taxon>Pseudomonadati</taxon>
        <taxon>Pseudomonadota</taxon>
        <taxon>Gammaproteobacteria</taxon>
        <taxon>Alteromonadales</taxon>
        <taxon>Psychromonadaceae</taxon>
        <taxon>Corallincola</taxon>
    </lineage>
</organism>
<evidence type="ECO:0000256" key="10">
    <source>
        <dbReference type="SAM" id="SignalP"/>
    </source>
</evidence>
<evidence type="ECO:0000256" key="2">
    <source>
        <dbReference type="ARBA" id="ARBA00007055"/>
    </source>
</evidence>
<comment type="subcellular location">
    <subcellularLocation>
        <location evidence="1">Cell outer membrane</location>
        <topology evidence="1">Multi-pass membrane protein</topology>
    </subcellularLocation>
</comment>
<dbReference type="CDD" id="cd01346">
    <property type="entry name" value="Maltoporin-like"/>
    <property type="match status" value="1"/>
</dbReference>
<dbReference type="InterPro" id="IPR036998">
    <property type="entry name" value="Porin_LamB_sf"/>
</dbReference>
<keyword evidence="4" id="KW-1134">Transmembrane beta strand</keyword>
<keyword evidence="6" id="KW-0406">Ion transport</keyword>